<gene>
    <name evidence="1" type="ORF">HUJ06_023599</name>
</gene>
<dbReference type="AlphaFoldDB" id="A0A822XTB0"/>
<reference evidence="1 2" key="1">
    <citation type="journal article" date="2020" name="Mol. Biol. Evol.">
        <title>Distinct Expression and Methylation Patterns for Genes with Different Fates following a Single Whole-Genome Duplication in Flowering Plants.</title>
        <authorList>
            <person name="Shi T."/>
            <person name="Rahmani R.S."/>
            <person name="Gugger P.F."/>
            <person name="Wang M."/>
            <person name="Li H."/>
            <person name="Zhang Y."/>
            <person name="Li Z."/>
            <person name="Wang Q."/>
            <person name="Van de Peer Y."/>
            <person name="Marchal K."/>
            <person name="Chen J."/>
        </authorList>
    </citation>
    <scope>NUCLEOTIDE SEQUENCE [LARGE SCALE GENOMIC DNA]</scope>
    <source>
        <tissue evidence="1">Leaf</tissue>
    </source>
</reference>
<name>A0A822XTB0_NELNU</name>
<comment type="caution">
    <text evidence="1">The sequence shown here is derived from an EMBL/GenBank/DDBJ whole genome shotgun (WGS) entry which is preliminary data.</text>
</comment>
<protein>
    <submittedName>
        <fullName evidence="1">Uncharacterized protein</fullName>
    </submittedName>
</protein>
<accession>A0A822XTB0</accession>
<evidence type="ECO:0000313" key="1">
    <source>
        <dbReference type="EMBL" id="DAD22136.1"/>
    </source>
</evidence>
<dbReference type="Proteomes" id="UP000607653">
    <property type="component" value="Unassembled WGS sequence"/>
</dbReference>
<dbReference type="EMBL" id="DUZY01000001">
    <property type="protein sequence ID" value="DAD22136.1"/>
    <property type="molecule type" value="Genomic_DNA"/>
</dbReference>
<organism evidence="1 2">
    <name type="scientific">Nelumbo nucifera</name>
    <name type="common">Sacred lotus</name>
    <dbReference type="NCBI Taxonomy" id="4432"/>
    <lineage>
        <taxon>Eukaryota</taxon>
        <taxon>Viridiplantae</taxon>
        <taxon>Streptophyta</taxon>
        <taxon>Embryophyta</taxon>
        <taxon>Tracheophyta</taxon>
        <taxon>Spermatophyta</taxon>
        <taxon>Magnoliopsida</taxon>
        <taxon>Proteales</taxon>
        <taxon>Nelumbonaceae</taxon>
        <taxon>Nelumbo</taxon>
    </lineage>
</organism>
<proteinExistence type="predicted"/>
<keyword evidence="2" id="KW-1185">Reference proteome</keyword>
<sequence>MIRVLNFTPIYDDEVSQIMLEAPRKYKQILKLTLVGITESLPWSIISALKPIPTPLQPSLNSKSWRVH</sequence>
<evidence type="ECO:0000313" key="2">
    <source>
        <dbReference type="Proteomes" id="UP000607653"/>
    </source>
</evidence>